<reference evidence="1 2" key="1">
    <citation type="journal article" date="2018" name="Nat. Ecol. Evol.">
        <title>Pezizomycetes genomes reveal the molecular basis of ectomycorrhizal truffle lifestyle.</title>
        <authorList>
            <person name="Murat C."/>
            <person name="Payen T."/>
            <person name="Noel B."/>
            <person name="Kuo A."/>
            <person name="Morin E."/>
            <person name="Chen J."/>
            <person name="Kohler A."/>
            <person name="Krizsan K."/>
            <person name="Balestrini R."/>
            <person name="Da Silva C."/>
            <person name="Montanini B."/>
            <person name="Hainaut M."/>
            <person name="Levati E."/>
            <person name="Barry K.W."/>
            <person name="Belfiori B."/>
            <person name="Cichocki N."/>
            <person name="Clum A."/>
            <person name="Dockter R.B."/>
            <person name="Fauchery L."/>
            <person name="Guy J."/>
            <person name="Iotti M."/>
            <person name="Le Tacon F."/>
            <person name="Lindquist E.A."/>
            <person name="Lipzen A."/>
            <person name="Malagnac F."/>
            <person name="Mello A."/>
            <person name="Molinier V."/>
            <person name="Miyauchi S."/>
            <person name="Poulain J."/>
            <person name="Riccioni C."/>
            <person name="Rubini A."/>
            <person name="Sitrit Y."/>
            <person name="Splivallo R."/>
            <person name="Traeger S."/>
            <person name="Wang M."/>
            <person name="Zifcakova L."/>
            <person name="Wipf D."/>
            <person name="Zambonelli A."/>
            <person name="Paolocci F."/>
            <person name="Nowrousian M."/>
            <person name="Ottonello S."/>
            <person name="Baldrian P."/>
            <person name="Spatafora J.W."/>
            <person name="Henrissat B."/>
            <person name="Nagy L.G."/>
            <person name="Aury J.M."/>
            <person name="Wincker P."/>
            <person name="Grigoriev I.V."/>
            <person name="Bonfante P."/>
            <person name="Martin F.M."/>
        </authorList>
    </citation>
    <scope>NUCLEOTIDE SEQUENCE [LARGE SCALE GENOMIC DNA]</scope>
    <source>
        <strain evidence="1 2">RN42</strain>
    </source>
</reference>
<gene>
    <name evidence="1" type="ORF">BJ508DRAFT_325339</name>
</gene>
<sequence length="119" mass="13728">MAPFQSSSVTAKKARKNIPNFNSCTQFPHLPPAPPLVFAETNSKVVTSPGTAARKQAKIRFREQQELDRMFGQLKSMIQWTEKMEFDFRQAGVWHSEREFVLDQLRVLEECGFNRIPTL</sequence>
<dbReference type="Proteomes" id="UP000275078">
    <property type="component" value="Unassembled WGS sequence"/>
</dbReference>
<keyword evidence="2" id="KW-1185">Reference proteome</keyword>
<proteinExistence type="predicted"/>
<protein>
    <submittedName>
        <fullName evidence="1">Uncharacterized protein</fullName>
    </submittedName>
</protein>
<evidence type="ECO:0000313" key="2">
    <source>
        <dbReference type="Proteomes" id="UP000275078"/>
    </source>
</evidence>
<dbReference type="AlphaFoldDB" id="A0A3N4ID32"/>
<dbReference type="EMBL" id="ML119670">
    <property type="protein sequence ID" value="RPA82598.1"/>
    <property type="molecule type" value="Genomic_DNA"/>
</dbReference>
<accession>A0A3N4ID32</accession>
<evidence type="ECO:0000313" key="1">
    <source>
        <dbReference type="EMBL" id="RPA82598.1"/>
    </source>
</evidence>
<name>A0A3N4ID32_ASCIM</name>
<organism evidence="1 2">
    <name type="scientific">Ascobolus immersus RN42</name>
    <dbReference type="NCBI Taxonomy" id="1160509"/>
    <lineage>
        <taxon>Eukaryota</taxon>
        <taxon>Fungi</taxon>
        <taxon>Dikarya</taxon>
        <taxon>Ascomycota</taxon>
        <taxon>Pezizomycotina</taxon>
        <taxon>Pezizomycetes</taxon>
        <taxon>Pezizales</taxon>
        <taxon>Ascobolaceae</taxon>
        <taxon>Ascobolus</taxon>
    </lineage>
</organism>